<dbReference type="CDD" id="cd04730">
    <property type="entry name" value="NPD_like"/>
    <property type="match status" value="1"/>
</dbReference>
<keyword evidence="4" id="KW-0560">Oxidoreductase</keyword>
<dbReference type="AlphaFoldDB" id="B4RH22"/>
<dbReference type="InterPro" id="IPR004136">
    <property type="entry name" value="NMO"/>
</dbReference>
<organism evidence="6 7">
    <name type="scientific">Phenylobacterium zucineum (strain HLK1)</name>
    <dbReference type="NCBI Taxonomy" id="450851"/>
    <lineage>
        <taxon>Bacteria</taxon>
        <taxon>Pseudomonadati</taxon>
        <taxon>Pseudomonadota</taxon>
        <taxon>Alphaproteobacteria</taxon>
        <taxon>Caulobacterales</taxon>
        <taxon>Caulobacteraceae</taxon>
        <taxon>Phenylobacterium</taxon>
    </lineage>
</organism>
<dbReference type="SUPFAM" id="SSF51412">
    <property type="entry name" value="Inosine monophosphate dehydrogenase (IMPDH)"/>
    <property type="match status" value="1"/>
</dbReference>
<dbReference type="KEGG" id="pzu:PHZ_c2561"/>
<keyword evidence="7" id="KW-1185">Reference proteome</keyword>
<evidence type="ECO:0000256" key="5">
    <source>
        <dbReference type="ARBA" id="ARBA00023033"/>
    </source>
</evidence>
<evidence type="ECO:0000256" key="2">
    <source>
        <dbReference type="ARBA" id="ARBA00022630"/>
    </source>
</evidence>
<evidence type="ECO:0000256" key="1">
    <source>
        <dbReference type="ARBA" id="ARBA00009881"/>
    </source>
</evidence>
<comment type="similarity">
    <text evidence="1">Belongs to the nitronate monooxygenase family. NMO class I subfamily.</text>
</comment>
<reference evidence="6 7" key="1">
    <citation type="journal article" date="2008" name="BMC Genomics">
        <title>Complete genome of Phenylobacterium zucineum - a novel facultative intracellular bacterium isolated from human erythroleukemia cell line K562.</title>
        <authorList>
            <person name="Luo Y."/>
            <person name="Xu X."/>
            <person name="Ding Z."/>
            <person name="Liu Z."/>
            <person name="Zhang B."/>
            <person name="Yan Z."/>
            <person name="Sun J."/>
            <person name="Hu S."/>
            <person name="Hu X."/>
        </authorList>
    </citation>
    <scope>NUCLEOTIDE SEQUENCE [LARGE SCALE GENOMIC DNA]</scope>
    <source>
        <strain evidence="6 7">HLK1</strain>
    </source>
</reference>
<protein>
    <submittedName>
        <fullName evidence="6">2-nitropropane dioxygenase</fullName>
    </submittedName>
</protein>
<keyword evidence="3" id="KW-0288">FMN</keyword>
<dbReference type="GO" id="GO:0051213">
    <property type="term" value="F:dioxygenase activity"/>
    <property type="evidence" value="ECO:0007669"/>
    <property type="project" value="UniProtKB-KW"/>
</dbReference>
<dbReference type="STRING" id="450851.PHZ_c2561"/>
<gene>
    <name evidence="6" type="ordered locus">PHZ_c2561</name>
</gene>
<proteinExistence type="inferred from homology"/>
<dbReference type="PANTHER" id="PTHR42747:SF4">
    <property type="entry name" value="BLR1330 PROTEIN"/>
    <property type="match status" value="1"/>
</dbReference>
<accession>B4RH22</accession>
<sequence length="339" mass="36254">MEGSVALDSSIRSRLTLPVICAPMFLVTGPALVREACKAGVVGGLPRQNAADLERFDQWLAQIRADLDAYRAAEPQRRIGPIAVNLSVRLPVDELKACLAVCRRHGVEIIISASGDPTELVKHVHDWGGRVFHDITSLRFAEKAIAAGADGLTCIGAGGGGHSGTISHLALIPQVRAIFDGVIVMAGAVSTGAAIRAAEILGADLAYMGTRFIATRESDAPDAYKQMLVSERSQDLIYTGAIAGVPANWLVESIRRNGLDPENLPIPEGRGMRHDHLPEGVRPWKTLWSAGQGIDLIEDIPTVSELVLRLRREYVAACETPDMAEAARLADEALSAPRA</sequence>
<keyword evidence="6" id="KW-0223">Dioxygenase</keyword>
<keyword evidence="2" id="KW-0285">Flavoprotein</keyword>
<name>B4RH22_PHEZH</name>
<evidence type="ECO:0000256" key="4">
    <source>
        <dbReference type="ARBA" id="ARBA00023002"/>
    </source>
</evidence>
<dbReference type="Proteomes" id="UP000001868">
    <property type="component" value="Chromosome"/>
</dbReference>
<evidence type="ECO:0000313" key="7">
    <source>
        <dbReference type="Proteomes" id="UP000001868"/>
    </source>
</evidence>
<dbReference type="EMBL" id="CP000747">
    <property type="protein sequence ID" value="ACG78970.1"/>
    <property type="molecule type" value="Genomic_DNA"/>
</dbReference>
<evidence type="ECO:0000256" key="3">
    <source>
        <dbReference type="ARBA" id="ARBA00022643"/>
    </source>
</evidence>
<dbReference type="GO" id="GO:0018580">
    <property type="term" value="F:nitronate monooxygenase activity"/>
    <property type="evidence" value="ECO:0007669"/>
    <property type="project" value="InterPro"/>
</dbReference>
<evidence type="ECO:0000313" key="6">
    <source>
        <dbReference type="EMBL" id="ACG78970.1"/>
    </source>
</evidence>
<dbReference type="HOGENOM" id="CLU_038732_3_0_5"/>
<dbReference type="eggNOG" id="COG2070">
    <property type="taxonomic scope" value="Bacteria"/>
</dbReference>
<dbReference type="PANTHER" id="PTHR42747">
    <property type="entry name" value="NITRONATE MONOOXYGENASE-RELATED"/>
    <property type="match status" value="1"/>
</dbReference>
<keyword evidence="5" id="KW-0503">Monooxygenase</keyword>
<dbReference type="InterPro" id="IPR013785">
    <property type="entry name" value="Aldolase_TIM"/>
</dbReference>
<dbReference type="Pfam" id="PF03060">
    <property type="entry name" value="NMO"/>
    <property type="match status" value="1"/>
</dbReference>
<dbReference type="Gene3D" id="3.20.20.70">
    <property type="entry name" value="Aldolase class I"/>
    <property type="match status" value="1"/>
</dbReference>